<dbReference type="InterPro" id="IPR036028">
    <property type="entry name" value="SH3-like_dom_sf"/>
</dbReference>
<dbReference type="Proteomes" id="UP000694941">
    <property type="component" value="Unplaced"/>
</dbReference>
<protein>
    <submittedName>
        <fullName evidence="6">Ephexin-1-like isoform X1</fullName>
    </submittedName>
</protein>
<evidence type="ECO:0000259" key="4">
    <source>
        <dbReference type="PROSITE" id="PS50010"/>
    </source>
</evidence>
<reference evidence="6" key="1">
    <citation type="submission" date="2025-08" db="UniProtKB">
        <authorList>
            <consortium name="RefSeq"/>
        </authorList>
    </citation>
    <scope>IDENTIFICATION</scope>
    <source>
        <tissue evidence="6">Muscle</tissue>
    </source>
</reference>
<organism evidence="5 6">
    <name type="scientific">Limulus polyphemus</name>
    <name type="common">Atlantic horseshoe crab</name>
    <dbReference type="NCBI Taxonomy" id="6850"/>
    <lineage>
        <taxon>Eukaryota</taxon>
        <taxon>Metazoa</taxon>
        <taxon>Ecdysozoa</taxon>
        <taxon>Arthropoda</taxon>
        <taxon>Chelicerata</taxon>
        <taxon>Merostomata</taxon>
        <taxon>Xiphosura</taxon>
        <taxon>Limulidae</taxon>
        <taxon>Limulus</taxon>
    </lineage>
</organism>
<evidence type="ECO:0000256" key="2">
    <source>
        <dbReference type="PROSITE-ProRule" id="PRU00192"/>
    </source>
</evidence>
<dbReference type="SUPFAM" id="SSF50729">
    <property type="entry name" value="PH domain-like"/>
    <property type="match status" value="1"/>
</dbReference>
<dbReference type="Pfam" id="PF00621">
    <property type="entry name" value="RhoGEF"/>
    <property type="match status" value="1"/>
</dbReference>
<dbReference type="Pfam" id="PF07653">
    <property type="entry name" value="SH3_2"/>
    <property type="match status" value="1"/>
</dbReference>
<gene>
    <name evidence="6" type="primary">LOC106462436</name>
</gene>
<feature type="domain" description="SH3" evidence="3">
    <location>
        <begin position="385"/>
        <end position="446"/>
    </location>
</feature>
<dbReference type="SMART" id="SM00325">
    <property type="entry name" value="RhoGEF"/>
    <property type="match status" value="1"/>
</dbReference>
<dbReference type="SUPFAM" id="SSF48065">
    <property type="entry name" value="DBL homology domain (DH-domain)"/>
    <property type="match status" value="1"/>
</dbReference>
<dbReference type="InterPro" id="IPR047270">
    <property type="entry name" value="PH_ephexin"/>
</dbReference>
<dbReference type="InterPro" id="IPR001849">
    <property type="entry name" value="PH_domain"/>
</dbReference>
<dbReference type="InterPro" id="IPR047271">
    <property type="entry name" value="Ephexin-like"/>
</dbReference>
<dbReference type="RefSeq" id="XP_022245411.1">
    <property type="nucleotide sequence ID" value="XM_022389703.1"/>
</dbReference>
<dbReference type="InterPro" id="IPR000219">
    <property type="entry name" value="DH_dom"/>
</dbReference>
<evidence type="ECO:0000256" key="1">
    <source>
        <dbReference type="ARBA" id="ARBA00022443"/>
    </source>
</evidence>
<evidence type="ECO:0000259" key="3">
    <source>
        <dbReference type="PROSITE" id="PS50002"/>
    </source>
</evidence>
<dbReference type="SUPFAM" id="SSF50044">
    <property type="entry name" value="SH3-domain"/>
    <property type="match status" value="1"/>
</dbReference>
<name>A0ABM1SP55_LIMPO</name>
<dbReference type="PANTHER" id="PTHR12845">
    <property type="entry name" value="GUANINE NUCLEOTIDE EXCHANGE FACTOR"/>
    <property type="match status" value="1"/>
</dbReference>
<dbReference type="Gene3D" id="2.30.29.30">
    <property type="entry name" value="Pleckstrin-homology domain (PH domain)/Phosphotyrosine-binding domain (PTB)"/>
    <property type="match status" value="1"/>
</dbReference>
<dbReference type="PROSITE" id="PS50010">
    <property type="entry name" value="DH_2"/>
    <property type="match status" value="1"/>
</dbReference>
<sequence>MRAIQHGKAFCISEVIHSGLLKNISAQELKLQEAMFEIITSEASYLRSLDILVEHFMMCPELMNSANCVLDRMEREYLFSDILPVRNVSQGLLTDLEKRWKENLYISDICDILYEYASCHFSVYVKYCTNQIYQERTFKQLKKSKPEFVQLLRRLEADPVCQNLDMHSFLILPVQRITRLPLLVDAIFHRLPEDSLKYESCKQTLAVLNKVVSECNESARKMERIEEVLHLSRQLDFKLCKGIPLISSSRWLVKKGEVTRLLFEDSPKYTFGRATRCNRTPVYLFLFSDLLIVTKRRSEESYTVLDYCPRNMVQVMFLEQSFNTQLPFNQESYKNVFQLIMLNNHEGKTMEMILSCSLNSERTRWMEAVTPSTSENLNEKIYEEWDCPQVQCIENYQAQQPDELSLEEADVVNVFRKMADGWYEGERIRDGTRGWFPSKYVVEVISSHIRARNLRQRYRLLVLTHSLVEEQLKSQQKKKSNR</sequence>
<dbReference type="Gene3D" id="1.20.900.10">
    <property type="entry name" value="Dbl homology (DH) domain"/>
    <property type="match status" value="1"/>
</dbReference>
<dbReference type="SMART" id="SM00326">
    <property type="entry name" value="SH3"/>
    <property type="match status" value="1"/>
</dbReference>
<dbReference type="InterPro" id="IPR035899">
    <property type="entry name" value="DBL_dom_sf"/>
</dbReference>
<accession>A0ABM1SP55</accession>
<dbReference type="PROSITE" id="PS50002">
    <property type="entry name" value="SH3"/>
    <property type="match status" value="1"/>
</dbReference>
<evidence type="ECO:0000313" key="6">
    <source>
        <dbReference type="RefSeq" id="XP_022245411.1"/>
    </source>
</evidence>
<feature type="domain" description="DH" evidence="4">
    <location>
        <begin position="30"/>
        <end position="218"/>
    </location>
</feature>
<dbReference type="PANTHER" id="PTHR12845:SF5">
    <property type="entry name" value="EPHEXIN, ISOFORM D"/>
    <property type="match status" value="1"/>
</dbReference>
<proteinExistence type="predicted"/>
<dbReference type="GeneID" id="106462436"/>
<keyword evidence="1 2" id="KW-0728">SH3 domain</keyword>
<dbReference type="SMART" id="SM00233">
    <property type="entry name" value="PH"/>
    <property type="match status" value="1"/>
</dbReference>
<dbReference type="CDD" id="cd01221">
    <property type="entry name" value="PH_ephexin"/>
    <property type="match status" value="1"/>
</dbReference>
<dbReference type="InterPro" id="IPR011993">
    <property type="entry name" value="PH-like_dom_sf"/>
</dbReference>
<dbReference type="InterPro" id="IPR001452">
    <property type="entry name" value="SH3_domain"/>
</dbReference>
<dbReference type="Gene3D" id="2.30.30.40">
    <property type="entry name" value="SH3 Domains"/>
    <property type="match status" value="1"/>
</dbReference>
<dbReference type="CDD" id="cd11793">
    <property type="entry name" value="SH3_ephexin1_like"/>
    <property type="match status" value="1"/>
</dbReference>
<keyword evidence="5" id="KW-1185">Reference proteome</keyword>
<dbReference type="CDD" id="cd00160">
    <property type="entry name" value="RhoGEF"/>
    <property type="match status" value="1"/>
</dbReference>
<evidence type="ECO:0000313" key="5">
    <source>
        <dbReference type="Proteomes" id="UP000694941"/>
    </source>
</evidence>